<evidence type="ECO:0000313" key="1">
    <source>
        <dbReference type="EMBL" id="QQN60400.1"/>
    </source>
</evidence>
<dbReference type="RefSeq" id="WP_034870790.1">
    <property type="nucleotide sequence ID" value="NZ_CBCSDR010000002.1"/>
</dbReference>
<keyword evidence="2" id="KW-1185">Reference proteome</keyword>
<dbReference type="AlphaFoldDB" id="A0A7T8A0A6"/>
<gene>
    <name evidence="1" type="ORF">I6H88_07430</name>
</gene>
<dbReference type="PANTHER" id="PTHR37841:SF1">
    <property type="entry name" value="DUF3298 DOMAIN-CONTAINING PROTEIN"/>
    <property type="match status" value="1"/>
</dbReference>
<sequence length="491" mass="57384">MRKNLSFISAFFWLIGFSQSDLKLQYDLRDKLKLDIERFEGGYAVFKKASLSGIIDSTGTVTLQPVNGYLVPFRKGYFFHYTGENNNNRKVGLIDFKGDYKIPLDNYDFGLSWNSENGYLVVSKNKKFGLVNYLSDKYELDFLYDSIEYAGESMFFVKKNNKWAIYNPEKGFVSDFVYQRNSYFTKEKSCVEVGRNQYFLVDKENKILLKSKYELINTEASNDYFVSLDRNIDKEGLIDSEGKEVLPLEYSHITIYGDYAIVDKNNTQFFLFNLKTKENKKVKEGSISFLFDKYFLLNVKNQEFIIDDSLNKIVNESFDRVTFISTDKLQYLITEKNKINNLLNKDFQQIFPDGFTIYALDENQLVIKNKNGYQRLEWDTWKTESLNFDEILPTSDPFFFRAQKNIGLIAKKGGKYGFIEPSGKEILPFIYEEIAGFRNNKAFVVKLNGKYGLINNKNEIIRPFVYDSYGFSKEYMYLSDKGKKEIISTLN</sequence>
<protein>
    <submittedName>
        <fullName evidence="1">WG repeat-containing protein</fullName>
    </submittedName>
</protein>
<accession>A0A7T8A0A6</accession>
<proteinExistence type="predicted"/>
<reference evidence="1 2" key="1">
    <citation type="submission" date="2020-12" db="EMBL/GenBank/DDBJ databases">
        <title>FDA dAtabase for Regulatory Grade micrObial Sequences (FDA-ARGOS): Supporting development and validation of Infectious Disease Dx tests.</title>
        <authorList>
            <person name="Kerrigan L."/>
            <person name="Long C."/>
            <person name="Tallon L."/>
            <person name="Sadzewicz L."/>
            <person name="Zhao X."/>
            <person name="Boylan J."/>
            <person name="Ott S."/>
            <person name="Bowen H."/>
            <person name="Vavikolanu K."/>
            <person name="Mehta A."/>
            <person name="Aluvathingal J."/>
            <person name="Nadendla S."/>
            <person name="Yan Y."/>
            <person name="Sichtig H."/>
        </authorList>
    </citation>
    <scope>NUCLEOTIDE SEQUENCE [LARGE SCALE GENOMIC DNA]</scope>
    <source>
        <strain evidence="1 2">FDAARGOS_1031</strain>
    </source>
</reference>
<dbReference type="KEGG" id="egm:AYC65_17415"/>
<dbReference type="OrthoDB" id="5464673at2"/>
<dbReference type="Proteomes" id="UP000595426">
    <property type="component" value="Chromosome"/>
</dbReference>
<organism evidence="1 2">
    <name type="scientific">Elizabethkingia bruuniana</name>
    <dbReference type="NCBI Taxonomy" id="1756149"/>
    <lineage>
        <taxon>Bacteria</taxon>
        <taxon>Pseudomonadati</taxon>
        <taxon>Bacteroidota</taxon>
        <taxon>Flavobacteriia</taxon>
        <taxon>Flavobacteriales</taxon>
        <taxon>Weeksellaceae</taxon>
        <taxon>Elizabethkingia</taxon>
    </lineage>
</organism>
<dbReference type="EMBL" id="CP067018">
    <property type="protein sequence ID" value="QQN60400.1"/>
    <property type="molecule type" value="Genomic_DNA"/>
</dbReference>
<dbReference type="PANTHER" id="PTHR37841">
    <property type="entry name" value="GLR2918 PROTEIN"/>
    <property type="match status" value="1"/>
</dbReference>
<evidence type="ECO:0000313" key="2">
    <source>
        <dbReference type="Proteomes" id="UP000595426"/>
    </source>
</evidence>
<dbReference type="Pfam" id="PF14903">
    <property type="entry name" value="WG_beta_rep"/>
    <property type="match status" value="3"/>
</dbReference>
<dbReference type="InterPro" id="IPR032774">
    <property type="entry name" value="WG_beta_rep"/>
</dbReference>
<name>A0A7T8A0A6_9FLAO</name>
<dbReference type="GeneID" id="93134700"/>